<keyword evidence="2" id="KW-1185">Reference proteome</keyword>
<organism evidence="1 2">
    <name type="scientific">Colletotrichum phormii</name>
    <dbReference type="NCBI Taxonomy" id="359342"/>
    <lineage>
        <taxon>Eukaryota</taxon>
        <taxon>Fungi</taxon>
        <taxon>Dikarya</taxon>
        <taxon>Ascomycota</taxon>
        <taxon>Pezizomycotina</taxon>
        <taxon>Sordariomycetes</taxon>
        <taxon>Hypocreomycetidae</taxon>
        <taxon>Glomerellales</taxon>
        <taxon>Glomerellaceae</taxon>
        <taxon>Colletotrichum</taxon>
        <taxon>Colletotrichum acutatum species complex</taxon>
    </lineage>
</organism>
<dbReference type="Proteomes" id="UP001243989">
    <property type="component" value="Unassembled WGS sequence"/>
</dbReference>
<dbReference type="AlphaFoldDB" id="A0AAI9ZSV2"/>
<name>A0AAI9ZSV2_9PEZI</name>
<evidence type="ECO:0000313" key="2">
    <source>
        <dbReference type="Proteomes" id="UP001243989"/>
    </source>
</evidence>
<proteinExistence type="predicted"/>
<dbReference type="GeneID" id="85467526"/>
<evidence type="ECO:0000313" key="1">
    <source>
        <dbReference type="EMBL" id="KAK1637546.1"/>
    </source>
</evidence>
<accession>A0AAI9ZSV2</accession>
<dbReference type="RefSeq" id="XP_060446153.1">
    <property type="nucleotide sequence ID" value="XM_060582664.1"/>
</dbReference>
<protein>
    <submittedName>
        <fullName evidence="1">Uncharacterized protein</fullName>
    </submittedName>
</protein>
<dbReference type="EMBL" id="JAHMHQ010000008">
    <property type="protein sequence ID" value="KAK1637546.1"/>
    <property type="molecule type" value="Genomic_DNA"/>
</dbReference>
<reference evidence="1" key="1">
    <citation type="submission" date="2021-06" db="EMBL/GenBank/DDBJ databases">
        <title>Comparative genomics, transcriptomics and evolutionary studies reveal genomic signatures of adaptation to plant cell wall in hemibiotrophic fungi.</title>
        <authorList>
            <consortium name="DOE Joint Genome Institute"/>
            <person name="Baroncelli R."/>
            <person name="Diaz J.F."/>
            <person name="Benocci T."/>
            <person name="Peng M."/>
            <person name="Battaglia E."/>
            <person name="Haridas S."/>
            <person name="Andreopoulos W."/>
            <person name="Labutti K."/>
            <person name="Pangilinan J."/>
            <person name="Floch G.L."/>
            <person name="Makela M.R."/>
            <person name="Henrissat B."/>
            <person name="Grigoriev I.V."/>
            <person name="Crouch J.A."/>
            <person name="De Vries R.P."/>
            <person name="Sukno S.A."/>
            <person name="Thon M.R."/>
        </authorList>
    </citation>
    <scope>NUCLEOTIDE SEQUENCE</scope>
    <source>
        <strain evidence="1">CBS 102054</strain>
    </source>
</reference>
<gene>
    <name evidence="1" type="ORF">BDP81DRAFT_210918</name>
</gene>
<sequence length="106" mass="12159">MTDERRFWVMSALCQCGCYAAFVEGLAIEVGTPNDARPYESCYGWCYPHRKVPQARTTEKLCGLGAEHNTRSHGECRLADQGRRHVSEMARCFDGRLNTLWPFDIR</sequence>
<comment type="caution">
    <text evidence="1">The sequence shown here is derived from an EMBL/GenBank/DDBJ whole genome shotgun (WGS) entry which is preliminary data.</text>
</comment>